<dbReference type="EMBL" id="KN833011">
    <property type="protein sequence ID" value="KIM79205.1"/>
    <property type="molecule type" value="Genomic_DNA"/>
</dbReference>
<feature type="domain" description="Gal80p-like C-terminal" evidence="2">
    <location>
        <begin position="138"/>
        <end position="290"/>
    </location>
</feature>
<dbReference type="AlphaFoldDB" id="A0A0C3F379"/>
<dbReference type="STRING" id="765440.A0A0C3F379"/>
<dbReference type="InterPro" id="IPR051317">
    <property type="entry name" value="Gfo/Idh/MocA_oxidoreduct"/>
</dbReference>
<evidence type="ECO:0008006" key="5">
    <source>
        <dbReference type="Google" id="ProtNLM"/>
    </source>
</evidence>
<evidence type="ECO:0000313" key="3">
    <source>
        <dbReference type="EMBL" id="KIM79205.1"/>
    </source>
</evidence>
<keyword evidence="4" id="KW-1185">Reference proteome</keyword>
<dbReference type="Pfam" id="PF22685">
    <property type="entry name" value="Gal80p_C-like"/>
    <property type="match status" value="1"/>
</dbReference>
<dbReference type="InterPro" id="IPR000683">
    <property type="entry name" value="Gfo/Idh/MocA-like_OxRdtase_N"/>
</dbReference>
<organism evidence="3 4">
    <name type="scientific">Piloderma croceum (strain F 1598)</name>
    <dbReference type="NCBI Taxonomy" id="765440"/>
    <lineage>
        <taxon>Eukaryota</taxon>
        <taxon>Fungi</taxon>
        <taxon>Dikarya</taxon>
        <taxon>Basidiomycota</taxon>
        <taxon>Agaricomycotina</taxon>
        <taxon>Agaricomycetes</taxon>
        <taxon>Agaricomycetidae</taxon>
        <taxon>Atheliales</taxon>
        <taxon>Atheliaceae</taxon>
        <taxon>Piloderma</taxon>
    </lineage>
</organism>
<protein>
    <recommendedName>
        <fullName evidence="5">Gfo/Idh/MocA-like oxidoreductase N-terminal domain-containing protein</fullName>
    </recommendedName>
</protein>
<evidence type="ECO:0000313" key="4">
    <source>
        <dbReference type="Proteomes" id="UP000054166"/>
    </source>
</evidence>
<evidence type="ECO:0000259" key="2">
    <source>
        <dbReference type="Pfam" id="PF22685"/>
    </source>
</evidence>
<gene>
    <name evidence="3" type="ORF">PILCRDRAFT_74612</name>
</gene>
<name>A0A0C3F379_PILCF</name>
<dbReference type="Pfam" id="PF01408">
    <property type="entry name" value="GFO_IDH_MocA"/>
    <property type="match status" value="1"/>
</dbReference>
<dbReference type="PANTHER" id="PTHR43708">
    <property type="entry name" value="CONSERVED EXPRESSED OXIDOREDUCTASE (EUROFUNG)"/>
    <property type="match status" value="1"/>
</dbReference>
<dbReference type="Gene3D" id="3.40.50.720">
    <property type="entry name" value="NAD(P)-binding Rossmann-like Domain"/>
    <property type="match status" value="1"/>
</dbReference>
<reference evidence="4" key="2">
    <citation type="submission" date="2015-01" db="EMBL/GenBank/DDBJ databases">
        <title>Evolutionary Origins and Diversification of the Mycorrhizal Mutualists.</title>
        <authorList>
            <consortium name="DOE Joint Genome Institute"/>
            <consortium name="Mycorrhizal Genomics Consortium"/>
            <person name="Kohler A."/>
            <person name="Kuo A."/>
            <person name="Nagy L.G."/>
            <person name="Floudas D."/>
            <person name="Copeland A."/>
            <person name="Barry K.W."/>
            <person name="Cichocki N."/>
            <person name="Veneault-Fourrey C."/>
            <person name="LaButti K."/>
            <person name="Lindquist E.A."/>
            <person name="Lipzen A."/>
            <person name="Lundell T."/>
            <person name="Morin E."/>
            <person name="Murat C."/>
            <person name="Riley R."/>
            <person name="Ohm R."/>
            <person name="Sun H."/>
            <person name="Tunlid A."/>
            <person name="Henrissat B."/>
            <person name="Grigoriev I.V."/>
            <person name="Hibbett D.S."/>
            <person name="Martin F."/>
        </authorList>
    </citation>
    <scope>NUCLEOTIDE SEQUENCE [LARGE SCALE GENOMIC DNA]</scope>
    <source>
        <strain evidence="4">F 1598</strain>
    </source>
</reference>
<feature type="domain" description="Gfo/Idh/MocA-like oxidoreductase N-terminal" evidence="1">
    <location>
        <begin position="5"/>
        <end position="131"/>
    </location>
</feature>
<evidence type="ECO:0000259" key="1">
    <source>
        <dbReference type="Pfam" id="PF01408"/>
    </source>
</evidence>
<sequence length="368" mass="38739">MSATKVGFVGLSATGWASVALAPSLLRTGKFTLTAVSTTSEASAAASAKKYSEELGHTVKPFYGDTSQIASDPDVDLVVVSVKAPVHKATVMPVIEAGKDLFVEWPGGVGLEEASSIAEAARKNGIRTMVGLQGRHAPSIEKVKEILDSGKIGKILSSSIIALAPPERGTCGPLIDETKAYTIDSIKGAGVLEIAVGHQLSVVTYLLGDFASISATAATHYPTATLIDKDCKPTGKNVTASSPDQIAFTGLFKSGAVSSMNCRGGLKSTPGRKQFIWEIDGEEGSIRLESDSVGAAFMNIRDPKVFLNGEPVEVQNALGPADILASAWMEYAKGKRGNYTTMEDAVRLHRLLNAIKRSAKEGKTMQLE</sequence>
<dbReference type="SUPFAM" id="SSF55347">
    <property type="entry name" value="Glyceraldehyde-3-phosphate dehydrogenase-like, C-terminal domain"/>
    <property type="match status" value="1"/>
</dbReference>
<dbReference type="HOGENOM" id="CLU_023194_25_2_1"/>
<proteinExistence type="predicted"/>
<dbReference type="SUPFAM" id="SSF51735">
    <property type="entry name" value="NAD(P)-binding Rossmann-fold domains"/>
    <property type="match status" value="1"/>
</dbReference>
<dbReference type="GO" id="GO:0000166">
    <property type="term" value="F:nucleotide binding"/>
    <property type="evidence" value="ECO:0007669"/>
    <property type="project" value="InterPro"/>
</dbReference>
<dbReference type="Gene3D" id="3.30.360.10">
    <property type="entry name" value="Dihydrodipicolinate Reductase, domain 2"/>
    <property type="match status" value="1"/>
</dbReference>
<dbReference type="PANTHER" id="PTHR43708:SF1">
    <property type="entry name" value="GALACTOSE_LACTOSE METABOLISM REGULATORY PROTEIN GAL80"/>
    <property type="match status" value="1"/>
</dbReference>
<dbReference type="InParanoid" id="A0A0C3F379"/>
<reference evidence="3 4" key="1">
    <citation type="submission" date="2014-04" db="EMBL/GenBank/DDBJ databases">
        <authorList>
            <consortium name="DOE Joint Genome Institute"/>
            <person name="Kuo A."/>
            <person name="Tarkka M."/>
            <person name="Buscot F."/>
            <person name="Kohler A."/>
            <person name="Nagy L.G."/>
            <person name="Floudas D."/>
            <person name="Copeland A."/>
            <person name="Barry K.W."/>
            <person name="Cichocki N."/>
            <person name="Veneault-Fourrey C."/>
            <person name="LaButti K."/>
            <person name="Lindquist E.A."/>
            <person name="Lipzen A."/>
            <person name="Lundell T."/>
            <person name="Morin E."/>
            <person name="Murat C."/>
            <person name="Sun H."/>
            <person name="Tunlid A."/>
            <person name="Henrissat B."/>
            <person name="Grigoriev I.V."/>
            <person name="Hibbett D.S."/>
            <person name="Martin F."/>
            <person name="Nordberg H.P."/>
            <person name="Cantor M.N."/>
            <person name="Hua S.X."/>
        </authorList>
    </citation>
    <scope>NUCLEOTIDE SEQUENCE [LARGE SCALE GENOMIC DNA]</scope>
    <source>
        <strain evidence="3 4">F 1598</strain>
    </source>
</reference>
<dbReference type="OrthoDB" id="64915at2759"/>
<accession>A0A0C3F379</accession>
<dbReference type="InterPro" id="IPR036291">
    <property type="entry name" value="NAD(P)-bd_dom_sf"/>
</dbReference>
<dbReference type="InterPro" id="IPR055080">
    <property type="entry name" value="Gal80p-like_C"/>
</dbReference>
<dbReference type="Proteomes" id="UP000054166">
    <property type="component" value="Unassembled WGS sequence"/>
</dbReference>